<evidence type="ECO:0000313" key="1">
    <source>
        <dbReference type="Proteomes" id="UP001732720"/>
    </source>
</evidence>
<gene>
    <name evidence="2" type="primary">Cd8a</name>
</gene>
<reference evidence="2" key="1">
    <citation type="submission" date="2025-08" db="UniProtKB">
        <authorList>
            <consortium name="RefSeq"/>
        </authorList>
    </citation>
    <scope>IDENTIFICATION</scope>
</reference>
<name>A0AC58KMY2_CASCN</name>
<sequence length="348" mass="38424">MEVPWVEGKNAWIALHEFPEFPTARSCFARLPRLPHSRLPAPLTGLEGDNREKEGDSPQRGLRVTSHPPNAKSGSVAGRRAQLPPPRPTDSRAPLFTSEFQPEPRRGERAMASRVTTWLLPLALLLHVATAQPLKQFRMSPPEVVGRLGEKVELRCEVLLIPVVQGCSWLYVPPGDAARPTFIMYISSTRTKVADGLDPQQFSGSKSQSSYTLTLRSLREKDQGYYFCTVLSNSMMYFSPFVPVFLPAKPTTKPAPRPRTPVSPTKLHPMSVHPEACRPGAGGTVDTRALDFVCDIYIWAPLAGACGILLLSLIIAVICHHRNRRRVCKCPRPLVRQGGKPSPSGKCV</sequence>
<proteinExistence type="predicted"/>
<dbReference type="RefSeq" id="XP_073906248.1">
    <property type="nucleotide sequence ID" value="XM_074050147.1"/>
</dbReference>
<organism evidence="1 2">
    <name type="scientific">Castor canadensis</name>
    <name type="common">American beaver</name>
    <dbReference type="NCBI Taxonomy" id="51338"/>
    <lineage>
        <taxon>Eukaryota</taxon>
        <taxon>Metazoa</taxon>
        <taxon>Chordata</taxon>
        <taxon>Craniata</taxon>
        <taxon>Vertebrata</taxon>
        <taxon>Euteleostomi</taxon>
        <taxon>Mammalia</taxon>
        <taxon>Eutheria</taxon>
        <taxon>Euarchontoglires</taxon>
        <taxon>Glires</taxon>
        <taxon>Rodentia</taxon>
        <taxon>Castorimorpha</taxon>
        <taxon>Castoridae</taxon>
        <taxon>Castor</taxon>
    </lineage>
</organism>
<keyword evidence="1" id="KW-1185">Reference proteome</keyword>
<protein>
    <submittedName>
        <fullName evidence="2">T-cell surface glycoprotein CD8 alpha chain</fullName>
    </submittedName>
</protein>
<dbReference type="Proteomes" id="UP001732720">
    <property type="component" value="Chromosome 12"/>
</dbReference>
<accession>A0AC58KMY2</accession>
<evidence type="ECO:0000313" key="2">
    <source>
        <dbReference type="RefSeq" id="XP_073906248.1"/>
    </source>
</evidence>